<dbReference type="AlphaFoldDB" id="X1N1Z5"/>
<organism evidence="1">
    <name type="scientific">marine sediment metagenome</name>
    <dbReference type="NCBI Taxonomy" id="412755"/>
    <lineage>
        <taxon>unclassified sequences</taxon>
        <taxon>metagenomes</taxon>
        <taxon>ecological metagenomes</taxon>
    </lineage>
</organism>
<reference evidence="1" key="1">
    <citation type="journal article" date="2014" name="Front. Microbiol.">
        <title>High frequency of phylogenetically diverse reductive dehalogenase-homologous genes in deep subseafloor sedimentary metagenomes.</title>
        <authorList>
            <person name="Kawai M."/>
            <person name="Futagami T."/>
            <person name="Toyoda A."/>
            <person name="Takaki Y."/>
            <person name="Nishi S."/>
            <person name="Hori S."/>
            <person name="Arai W."/>
            <person name="Tsubouchi T."/>
            <person name="Morono Y."/>
            <person name="Uchiyama I."/>
            <person name="Ito T."/>
            <person name="Fujiyama A."/>
            <person name="Inagaki F."/>
            <person name="Takami H."/>
        </authorList>
    </citation>
    <scope>NUCLEOTIDE SEQUENCE</scope>
    <source>
        <strain evidence="1">Expedition CK06-06</strain>
    </source>
</reference>
<accession>X1N1Z5</accession>
<protein>
    <submittedName>
        <fullName evidence="1">Uncharacterized protein</fullName>
    </submittedName>
</protein>
<dbReference type="EMBL" id="BARV01031471">
    <property type="protein sequence ID" value="GAI38012.1"/>
    <property type="molecule type" value="Genomic_DNA"/>
</dbReference>
<comment type="caution">
    <text evidence="1">The sequence shown here is derived from an EMBL/GenBank/DDBJ whole genome shotgun (WGS) entry which is preliminary data.</text>
</comment>
<gene>
    <name evidence="1" type="ORF">S06H3_49789</name>
</gene>
<feature type="non-terminal residue" evidence="1">
    <location>
        <position position="1"/>
    </location>
</feature>
<name>X1N1Z5_9ZZZZ</name>
<evidence type="ECO:0000313" key="1">
    <source>
        <dbReference type="EMBL" id="GAI38012.1"/>
    </source>
</evidence>
<sequence length="37" mass="4256">VSRVRLTVTIHNKASRMASDPLQIALIVVPKYLYHHK</sequence>
<proteinExistence type="predicted"/>